<keyword evidence="4 9" id="KW-0489">Methyltransferase</keyword>
<evidence type="ECO:0000256" key="8">
    <source>
        <dbReference type="ARBA" id="ARBA00049348"/>
    </source>
</evidence>
<dbReference type="Proteomes" id="UP000321736">
    <property type="component" value="Unassembled WGS sequence"/>
</dbReference>
<organism evidence="12 13">
    <name type="scientific">Staphylococcus piscifermentans</name>
    <dbReference type="NCBI Taxonomy" id="70258"/>
    <lineage>
        <taxon>Bacteria</taxon>
        <taxon>Bacillati</taxon>
        <taxon>Bacillota</taxon>
        <taxon>Bacilli</taxon>
        <taxon>Bacillales</taxon>
        <taxon>Staphylococcaceae</taxon>
        <taxon>Staphylococcus</taxon>
    </lineage>
</organism>
<dbReference type="InterPro" id="IPR036388">
    <property type="entry name" value="WH-like_DNA-bd_sf"/>
</dbReference>
<dbReference type="GO" id="GO:0003908">
    <property type="term" value="F:methylated-DNA-[protein]-cysteine S-methyltransferase activity"/>
    <property type="evidence" value="ECO:0007669"/>
    <property type="project" value="UniProtKB-UniRule"/>
</dbReference>
<evidence type="ECO:0000256" key="2">
    <source>
        <dbReference type="ARBA" id="ARBA00008711"/>
    </source>
</evidence>
<evidence type="ECO:0000313" key="13">
    <source>
        <dbReference type="Proteomes" id="UP000321736"/>
    </source>
</evidence>
<dbReference type="PANTHER" id="PTHR10815:SF5">
    <property type="entry name" value="METHYLATED-DNA--PROTEIN-CYSTEINE METHYLTRANSFERASE"/>
    <property type="match status" value="1"/>
</dbReference>
<dbReference type="InterPro" id="IPR036631">
    <property type="entry name" value="MGMT_N_sf"/>
</dbReference>
<dbReference type="HAMAP" id="MF_00772">
    <property type="entry name" value="OGT"/>
    <property type="match status" value="1"/>
</dbReference>
<dbReference type="RefSeq" id="WP_095103473.1">
    <property type="nucleotide sequence ID" value="NZ_BKAR01000015.1"/>
</dbReference>
<dbReference type="Pfam" id="PF01035">
    <property type="entry name" value="DNA_binding_1"/>
    <property type="match status" value="1"/>
</dbReference>
<reference evidence="12 13" key="1">
    <citation type="submission" date="2019-07" db="EMBL/GenBank/DDBJ databases">
        <title>Whole genome shotgun sequence of Staphylococcus piscifermentans NBRC 109625.</title>
        <authorList>
            <person name="Hosoyama A."/>
            <person name="Uohara A."/>
            <person name="Ohji S."/>
            <person name="Ichikawa N."/>
        </authorList>
    </citation>
    <scope>NUCLEOTIDE SEQUENCE [LARGE SCALE GENOMIC DNA]</scope>
    <source>
        <strain evidence="12 13">NBRC 109625</strain>
    </source>
</reference>
<comment type="similarity">
    <text evidence="2 9">Belongs to the MGMT family.</text>
</comment>
<evidence type="ECO:0000256" key="5">
    <source>
        <dbReference type="ARBA" id="ARBA00022679"/>
    </source>
</evidence>
<dbReference type="NCBIfam" id="TIGR00589">
    <property type="entry name" value="ogt"/>
    <property type="match status" value="1"/>
</dbReference>
<dbReference type="SUPFAM" id="SSF46767">
    <property type="entry name" value="Methylated DNA-protein cysteine methyltransferase, C-terminal domain"/>
    <property type="match status" value="1"/>
</dbReference>
<comment type="catalytic activity">
    <reaction evidence="1 9">
        <text>a 4-O-methyl-thymidine in DNA + L-cysteinyl-[protein] = a thymidine in DNA + S-methyl-L-cysteinyl-[protein]</text>
        <dbReference type="Rhea" id="RHEA:53428"/>
        <dbReference type="Rhea" id="RHEA-COMP:10131"/>
        <dbReference type="Rhea" id="RHEA-COMP:10132"/>
        <dbReference type="Rhea" id="RHEA-COMP:13555"/>
        <dbReference type="Rhea" id="RHEA-COMP:13556"/>
        <dbReference type="ChEBI" id="CHEBI:29950"/>
        <dbReference type="ChEBI" id="CHEBI:82612"/>
        <dbReference type="ChEBI" id="CHEBI:137386"/>
        <dbReference type="ChEBI" id="CHEBI:137387"/>
        <dbReference type="EC" id="2.1.1.63"/>
    </reaction>
</comment>
<dbReference type="EMBL" id="BKAR01000015">
    <property type="protein sequence ID" value="GEP84831.1"/>
    <property type="molecule type" value="Genomic_DNA"/>
</dbReference>
<dbReference type="InterPro" id="IPR036217">
    <property type="entry name" value="MethylDNA_cys_MeTrfase_DNAb"/>
</dbReference>
<feature type="active site" description="Nucleophile; methyl group acceptor" evidence="9">
    <location>
        <position position="133"/>
    </location>
</feature>
<name>A0A239TQ28_9STAP</name>
<evidence type="ECO:0000256" key="6">
    <source>
        <dbReference type="ARBA" id="ARBA00022763"/>
    </source>
</evidence>
<dbReference type="Gene3D" id="1.10.10.10">
    <property type="entry name" value="Winged helix-like DNA-binding domain superfamily/Winged helix DNA-binding domain"/>
    <property type="match status" value="1"/>
</dbReference>
<sequence>MYITDYQSPVGILTLESDGENLTGVYYAGQLNKDNPNLEKVNQDEQEIFKKVSTWLDAYFKGKNPEINFPYKAAGTEFREQVWNELAKIPYGETVTYGEIAKKLAEKRGKKKMSAQAVGGAVGSNPISIIIPCHRVVGQDNSLTGYGGGIETKKQLLACEHHNLDDFKE</sequence>
<dbReference type="AlphaFoldDB" id="A0A239TQ28"/>
<keyword evidence="3 9" id="KW-0963">Cytoplasm</keyword>
<dbReference type="EC" id="2.1.1.63" evidence="9"/>
<dbReference type="FunFam" id="1.10.10.10:FF:000214">
    <property type="entry name" value="Methylated-DNA--protein-cysteine methyltransferase"/>
    <property type="match status" value="1"/>
</dbReference>
<dbReference type="PANTHER" id="PTHR10815">
    <property type="entry name" value="METHYLATED-DNA--PROTEIN-CYSTEINE METHYLTRANSFERASE"/>
    <property type="match status" value="1"/>
</dbReference>
<dbReference type="Pfam" id="PF02870">
    <property type="entry name" value="Methyltransf_1N"/>
    <property type="match status" value="1"/>
</dbReference>
<evidence type="ECO:0000259" key="10">
    <source>
        <dbReference type="Pfam" id="PF01035"/>
    </source>
</evidence>
<comment type="caution">
    <text evidence="12">The sequence shown here is derived from an EMBL/GenBank/DDBJ whole genome shotgun (WGS) entry which is preliminary data.</text>
</comment>
<dbReference type="GO" id="GO:0006307">
    <property type="term" value="P:DNA alkylation repair"/>
    <property type="evidence" value="ECO:0007669"/>
    <property type="project" value="UniProtKB-UniRule"/>
</dbReference>
<keyword evidence="13" id="KW-1185">Reference proteome</keyword>
<dbReference type="InterPro" id="IPR008332">
    <property type="entry name" value="MethylG_MeTrfase_N"/>
</dbReference>
<proteinExistence type="inferred from homology"/>
<evidence type="ECO:0000259" key="11">
    <source>
        <dbReference type="Pfam" id="PF02870"/>
    </source>
</evidence>
<gene>
    <name evidence="12" type="ORF">SPI02_14160</name>
</gene>
<feature type="domain" description="Methylguanine DNA methyltransferase ribonuclease-like" evidence="11">
    <location>
        <begin position="1"/>
        <end position="70"/>
    </location>
</feature>
<keyword evidence="5 9" id="KW-0808">Transferase</keyword>
<evidence type="ECO:0000256" key="1">
    <source>
        <dbReference type="ARBA" id="ARBA00001286"/>
    </source>
</evidence>
<dbReference type="GO" id="GO:0032259">
    <property type="term" value="P:methylation"/>
    <property type="evidence" value="ECO:0007669"/>
    <property type="project" value="UniProtKB-KW"/>
</dbReference>
<comment type="subcellular location">
    <subcellularLocation>
        <location evidence="9">Cytoplasm</location>
    </subcellularLocation>
</comment>
<comment type="function">
    <text evidence="9">Involved in the cellular defense against the biological effects of O6-methylguanine (O6-MeG) and O4-methylthymine (O4-MeT) in DNA. Repairs the methylated nucleobase in DNA by stoichiometrically transferring the methyl group to a cysteine residue in the enzyme. This is a suicide reaction: the enzyme is irreversibly inactivated.</text>
</comment>
<evidence type="ECO:0000256" key="3">
    <source>
        <dbReference type="ARBA" id="ARBA00022490"/>
    </source>
</evidence>
<keyword evidence="6 9" id="KW-0227">DNA damage</keyword>
<dbReference type="Gene3D" id="3.30.160.70">
    <property type="entry name" value="Methylated DNA-protein cysteine methyltransferase domain"/>
    <property type="match status" value="1"/>
</dbReference>
<evidence type="ECO:0000256" key="4">
    <source>
        <dbReference type="ARBA" id="ARBA00022603"/>
    </source>
</evidence>
<dbReference type="OrthoDB" id="9802228at2"/>
<dbReference type="GO" id="GO:0005737">
    <property type="term" value="C:cytoplasm"/>
    <property type="evidence" value="ECO:0007669"/>
    <property type="project" value="UniProtKB-SubCell"/>
</dbReference>
<evidence type="ECO:0000313" key="12">
    <source>
        <dbReference type="EMBL" id="GEP84831.1"/>
    </source>
</evidence>
<dbReference type="InterPro" id="IPR023546">
    <property type="entry name" value="MGMT"/>
</dbReference>
<evidence type="ECO:0000256" key="9">
    <source>
        <dbReference type="HAMAP-Rule" id="MF_00772"/>
    </source>
</evidence>
<evidence type="ECO:0000256" key="7">
    <source>
        <dbReference type="ARBA" id="ARBA00023204"/>
    </source>
</evidence>
<dbReference type="InterPro" id="IPR014048">
    <property type="entry name" value="MethylDNA_cys_MeTrfase_DNA-bd"/>
</dbReference>
<accession>A0A239TQ28</accession>
<dbReference type="CDD" id="cd06445">
    <property type="entry name" value="ATase"/>
    <property type="match status" value="1"/>
</dbReference>
<dbReference type="InterPro" id="IPR001497">
    <property type="entry name" value="MethylDNA_cys_MeTrfase_AS"/>
</dbReference>
<feature type="domain" description="Methylated-DNA-[protein]-cysteine S-methyltransferase DNA binding" evidence="10">
    <location>
        <begin position="77"/>
        <end position="161"/>
    </location>
</feature>
<comment type="miscellaneous">
    <text evidence="9">This enzyme catalyzes only one turnover and therefore is not strictly catalytic. According to one definition, an enzyme is a biocatalyst that acts repeatedly and over many reaction cycles.</text>
</comment>
<protein>
    <recommendedName>
        <fullName evidence="9">Methylated-DNA--protein-cysteine methyltransferase</fullName>
        <ecNumber evidence="9">2.1.1.63</ecNumber>
    </recommendedName>
    <alternativeName>
        <fullName evidence="9">6-O-methylguanine-DNA methyltransferase</fullName>
        <shortName evidence="9">MGMT</shortName>
    </alternativeName>
    <alternativeName>
        <fullName evidence="9">O-6-methylguanine-DNA-alkyltransferase</fullName>
    </alternativeName>
</protein>
<dbReference type="PROSITE" id="PS00374">
    <property type="entry name" value="MGMT"/>
    <property type="match status" value="1"/>
</dbReference>
<dbReference type="SUPFAM" id="SSF53155">
    <property type="entry name" value="Methylated DNA-protein cysteine methyltransferase domain"/>
    <property type="match status" value="1"/>
</dbReference>
<comment type="catalytic activity">
    <reaction evidence="8 9">
        <text>a 6-O-methyl-2'-deoxyguanosine in DNA + L-cysteinyl-[protein] = S-methyl-L-cysteinyl-[protein] + a 2'-deoxyguanosine in DNA</text>
        <dbReference type="Rhea" id="RHEA:24000"/>
        <dbReference type="Rhea" id="RHEA-COMP:10131"/>
        <dbReference type="Rhea" id="RHEA-COMP:10132"/>
        <dbReference type="Rhea" id="RHEA-COMP:11367"/>
        <dbReference type="Rhea" id="RHEA-COMP:11368"/>
        <dbReference type="ChEBI" id="CHEBI:29950"/>
        <dbReference type="ChEBI" id="CHEBI:82612"/>
        <dbReference type="ChEBI" id="CHEBI:85445"/>
        <dbReference type="ChEBI" id="CHEBI:85448"/>
        <dbReference type="EC" id="2.1.1.63"/>
    </reaction>
</comment>
<keyword evidence="7 9" id="KW-0234">DNA repair</keyword>